<dbReference type="VEuPathDB" id="VectorBase:CSON004358"/>
<reference evidence="4" key="1">
    <citation type="submission" date="2018-07" db="EMBL/GenBank/DDBJ databases">
        <authorList>
            <person name="Quirk P.G."/>
            <person name="Krulwich T.A."/>
        </authorList>
    </citation>
    <scope>NUCLEOTIDE SEQUENCE</scope>
</reference>
<keyword evidence="3" id="KW-0732">Signal</keyword>
<keyword evidence="2" id="KW-0472">Membrane</keyword>
<gene>
    <name evidence="4" type="primary">CSON004358</name>
</gene>
<dbReference type="EMBL" id="UFQT01000185">
    <property type="protein sequence ID" value="SSX21275.1"/>
    <property type="molecule type" value="Genomic_DNA"/>
</dbReference>
<feature type="transmembrane region" description="Helical" evidence="2">
    <location>
        <begin position="202"/>
        <end position="230"/>
    </location>
</feature>
<evidence type="ECO:0000256" key="1">
    <source>
        <dbReference type="SAM" id="Coils"/>
    </source>
</evidence>
<organism evidence="4">
    <name type="scientific">Culicoides sonorensis</name>
    <name type="common">Biting midge</name>
    <dbReference type="NCBI Taxonomy" id="179676"/>
    <lineage>
        <taxon>Eukaryota</taxon>
        <taxon>Metazoa</taxon>
        <taxon>Ecdysozoa</taxon>
        <taxon>Arthropoda</taxon>
        <taxon>Hexapoda</taxon>
        <taxon>Insecta</taxon>
        <taxon>Pterygota</taxon>
        <taxon>Neoptera</taxon>
        <taxon>Endopterygota</taxon>
        <taxon>Diptera</taxon>
        <taxon>Nematocera</taxon>
        <taxon>Chironomoidea</taxon>
        <taxon>Ceratopogonidae</taxon>
        <taxon>Ceratopogoninae</taxon>
        <taxon>Culicoides</taxon>
        <taxon>Monoculicoides</taxon>
    </lineage>
</organism>
<evidence type="ECO:0000313" key="4">
    <source>
        <dbReference type="EMBL" id="SSX21275.1"/>
    </source>
</evidence>
<keyword evidence="1" id="KW-0175">Coiled coil</keyword>
<dbReference type="OMA" id="EMLIANF"/>
<feature type="chain" id="PRO_5016265352" evidence="3">
    <location>
        <begin position="22"/>
        <end position="265"/>
    </location>
</feature>
<name>A0A336LTM3_CULSO</name>
<accession>A0A336LTM3</accession>
<protein>
    <submittedName>
        <fullName evidence="4">CSON004358 protein</fullName>
    </submittedName>
</protein>
<keyword evidence="2" id="KW-1133">Transmembrane helix</keyword>
<dbReference type="PANTHER" id="PTHR11161:SF22">
    <property type="entry name" value="ACYLTRANSFERASE 3 DOMAIN-CONTAINING PROTEIN-RELATED"/>
    <property type="match status" value="1"/>
</dbReference>
<sequence>MHLHTCLCGVLVYACVLRVCAKMNLTFRLFTFYNSTFPRNLRAKRFMINNQQIEFEKDYIASHTNAGNFLIGVCLAMIYIHFRKNRMDLSKYKSFVVLWHFTPVIAFLITSTVGFIFYHHDFELPSVWVSICSVFTRQTWGLLGIVLVLGFISKFRSPAKNFCNWPVFTPLSRLSYCIYLCHMTLARLLFGQEMLIANFSWLLFISQCLSLFVISNLFALMLCLCLEFPLTGLSRAVFRKQRAEFEEECKRIKEEQINATELTKL</sequence>
<proteinExistence type="predicted"/>
<feature type="transmembrane region" description="Helical" evidence="2">
    <location>
        <begin position="173"/>
        <end position="190"/>
    </location>
</feature>
<feature type="transmembrane region" description="Helical" evidence="2">
    <location>
        <begin position="66"/>
        <end position="82"/>
    </location>
</feature>
<evidence type="ECO:0000256" key="3">
    <source>
        <dbReference type="SAM" id="SignalP"/>
    </source>
</evidence>
<dbReference type="AlphaFoldDB" id="A0A336LTM3"/>
<feature type="transmembrane region" description="Helical" evidence="2">
    <location>
        <begin position="126"/>
        <end position="152"/>
    </location>
</feature>
<dbReference type="PANTHER" id="PTHR11161">
    <property type="entry name" value="O-ACYLTRANSFERASE"/>
    <property type="match status" value="1"/>
</dbReference>
<feature type="coiled-coil region" evidence="1">
    <location>
        <begin position="235"/>
        <end position="262"/>
    </location>
</feature>
<feature type="transmembrane region" description="Helical" evidence="2">
    <location>
        <begin position="94"/>
        <end position="120"/>
    </location>
</feature>
<evidence type="ECO:0000256" key="2">
    <source>
        <dbReference type="SAM" id="Phobius"/>
    </source>
</evidence>
<dbReference type="InterPro" id="IPR052728">
    <property type="entry name" value="O2_lipid_transport_reg"/>
</dbReference>
<feature type="signal peptide" evidence="3">
    <location>
        <begin position="1"/>
        <end position="21"/>
    </location>
</feature>
<keyword evidence="2" id="KW-0812">Transmembrane</keyword>